<proteinExistence type="predicted"/>
<evidence type="ECO:0000313" key="2">
    <source>
        <dbReference type="Proteomes" id="UP001600888"/>
    </source>
</evidence>
<protein>
    <submittedName>
        <fullName evidence="1">Uncharacterized protein</fullName>
    </submittedName>
</protein>
<dbReference type="Proteomes" id="UP001600888">
    <property type="component" value="Unassembled WGS sequence"/>
</dbReference>
<sequence>MQRTNSKALASTQRPRSNIILASCILNLASDPQCPSYATCWDQKVCVKCGESTSTAKIAESLHAIPSKTVVVGGRAGARVGDMMQRTTLQTHSKPSQAKRPATYLQDEAVGFHGYHPSPLPIPCPIFLIKRNSPIDAPSFRWLLAPSCPKPNHTPLKTIGPDLP</sequence>
<evidence type="ECO:0000313" key="1">
    <source>
        <dbReference type="EMBL" id="KAL2279487.1"/>
    </source>
</evidence>
<name>A0ABR4EAL9_9PEZI</name>
<reference evidence="1 2" key="1">
    <citation type="submission" date="2024-03" db="EMBL/GenBank/DDBJ databases">
        <title>A high-quality draft genome sequence of Diaporthe vaccinii, a causative agent of upright dieback and viscid rot disease in cranberry plants.</title>
        <authorList>
            <person name="Sarrasin M."/>
            <person name="Lang B.F."/>
            <person name="Burger G."/>
        </authorList>
    </citation>
    <scope>NUCLEOTIDE SEQUENCE [LARGE SCALE GENOMIC DNA]</scope>
    <source>
        <strain evidence="1 2">IS7</strain>
    </source>
</reference>
<dbReference type="EMBL" id="JBAWTH010000075">
    <property type="protein sequence ID" value="KAL2279487.1"/>
    <property type="molecule type" value="Genomic_DNA"/>
</dbReference>
<gene>
    <name evidence="1" type="ORF">FJTKL_13379</name>
</gene>
<comment type="caution">
    <text evidence="1">The sequence shown here is derived from an EMBL/GenBank/DDBJ whole genome shotgun (WGS) entry which is preliminary data.</text>
</comment>
<keyword evidence="2" id="KW-1185">Reference proteome</keyword>
<accession>A0ABR4EAL9</accession>
<organism evidence="1 2">
    <name type="scientific">Diaporthe vaccinii</name>
    <dbReference type="NCBI Taxonomy" id="105482"/>
    <lineage>
        <taxon>Eukaryota</taxon>
        <taxon>Fungi</taxon>
        <taxon>Dikarya</taxon>
        <taxon>Ascomycota</taxon>
        <taxon>Pezizomycotina</taxon>
        <taxon>Sordariomycetes</taxon>
        <taxon>Sordariomycetidae</taxon>
        <taxon>Diaporthales</taxon>
        <taxon>Diaporthaceae</taxon>
        <taxon>Diaporthe</taxon>
        <taxon>Diaporthe eres species complex</taxon>
    </lineage>
</organism>